<feature type="region of interest" description="Disordered" evidence="1">
    <location>
        <begin position="1"/>
        <end position="35"/>
    </location>
</feature>
<name>H0XKP0_OTOGA</name>
<feature type="compositionally biased region" description="Pro residues" evidence="1">
    <location>
        <begin position="351"/>
        <end position="368"/>
    </location>
</feature>
<proteinExistence type="predicted"/>
<dbReference type="InParanoid" id="H0XKP0"/>
<protein>
    <recommendedName>
        <fullName evidence="2">WH2 domain-containing protein</fullName>
    </recommendedName>
</protein>
<feature type="region of interest" description="Disordered" evidence="1">
    <location>
        <begin position="84"/>
        <end position="376"/>
    </location>
</feature>
<evidence type="ECO:0000259" key="2">
    <source>
        <dbReference type="PROSITE" id="PS51082"/>
    </source>
</evidence>
<evidence type="ECO:0000313" key="4">
    <source>
        <dbReference type="Proteomes" id="UP000005225"/>
    </source>
</evidence>
<feature type="region of interest" description="Disordered" evidence="1">
    <location>
        <begin position="406"/>
        <end position="428"/>
    </location>
</feature>
<dbReference type="OMA" id="DNTDCSA"/>
<feature type="compositionally biased region" description="Pro residues" evidence="1">
    <location>
        <begin position="1"/>
        <end position="16"/>
    </location>
</feature>
<organism evidence="3 4">
    <name type="scientific">Otolemur garnettii</name>
    <name type="common">Small-eared galago</name>
    <name type="synonym">Garnett's greater bushbaby</name>
    <dbReference type="NCBI Taxonomy" id="30611"/>
    <lineage>
        <taxon>Eukaryota</taxon>
        <taxon>Metazoa</taxon>
        <taxon>Chordata</taxon>
        <taxon>Craniata</taxon>
        <taxon>Vertebrata</taxon>
        <taxon>Euteleostomi</taxon>
        <taxon>Mammalia</taxon>
        <taxon>Eutheria</taxon>
        <taxon>Euarchontoglires</taxon>
        <taxon>Primates</taxon>
        <taxon>Strepsirrhini</taxon>
        <taxon>Lorisiformes</taxon>
        <taxon>Galagidae</taxon>
        <taxon>Otolemur</taxon>
    </lineage>
</organism>
<dbReference type="EMBL" id="AAQR03105759">
    <property type="status" value="NOT_ANNOTATED_CDS"/>
    <property type="molecule type" value="Genomic_DNA"/>
</dbReference>
<evidence type="ECO:0000313" key="3">
    <source>
        <dbReference type="Ensembl" id="ENSOGAP00000016680.1"/>
    </source>
</evidence>
<reference evidence="4" key="1">
    <citation type="submission" date="2011-03" db="EMBL/GenBank/DDBJ databases">
        <title>Version 3 of the genome sequence of Otolemur garnettii (Bushbaby).</title>
        <authorList>
            <consortium name="The Broad Institute Genome Sequencing Platform"/>
            <person name="Di Palma F."/>
            <person name="Johnson J."/>
            <person name="Lander E.S."/>
            <person name="Lindblad-Toh K."/>
            <person name="Jaffe D.B."/>
            <person name="Gnerre S."/>
            <person name="MacCallum I."/>
            <person name="Przybylski D."/>
            <person name="Ribeiro F.J."/>
            <person name="Burton J.N."/>
            <person name="Walker B.J."/>
            <person name="Sharpe T."/>
            <person name="Hall G."/>
        </authorList>
    </citation>
    <scope>NUCLEOTIDE SEQUENCE [LARGE SCALE GENOMIC DNA]</scope>
</reference>
<dbReference type="STRING" id="30611.ENSOGAP00000016680"/>
<dbReference type="GeneTree" id="ENSGT00940000155557"/>
<evidence type="ECO:0000256" key="1">
    <source>
        <dbReference type="SAM" id="MobiDB-lite"/>
    </source>
</evidence>
<reference evidence="3" key="3">
    <citation type="submission" date="2025-09" db="UniProtKB">
        <authorList>
            <consortium name="Ensembl"/>
        </authorList>
    </citation>
    <scope>IDENTIFICATION</scope>
</reference>
<feature type="compositionally biased region" description="Pro residues" evidence="1">
    <location>
        <begin position="251"/>
        <end position="262"/>
    </location>
</feature>
<feature type="compositionally biased region" description="Polar residues" evidence="1">
    <location>
        <begin position="18"/>
        <end position="27"/>
    </location>
</feature>
<dbReference type="eggNOG" id="KOG4462">
    <property type="taxonomic scope" value="Eukaryota"/>
</dbReference>
<sequence length="428" mass="44808">TSIPPPPAPPPGPSTPPTFNQANTEQPKLNRDEQQGRAALLQNICKETKLKKVTNINDESAPILKPKASGSGYGSGVAALKPKGGLFQGGVPKLRPVGAKDTSENLAGKPALQVPSSPAAAPRPPVSTASGCPQDDTDSSRAWVPELPGMQRPSLPDLSPPSTTSSTGMMHASAPPAPLPPSMPCQCTPAPLPMRSSKAPAYNREKPLLPSDTWTKAHPGGEGPPAPPPVKPPPSPVNIRTGPSGQSLAPSPSPYLQPPGVPNGPSSPTNESAPELPQSHNSLHRKTPGPARGLAPPPPTSVIGHIPLPKTLPGDPPHPPPAIRNGAGDAPPPPPSYRMHGSATQSRREPPPPPRTPTGPPPPPPPPLRNGHRDSVTTVRSFWDDFESKCSFYPVDFPAPEEHKHFQRIYPSKTNRAARGPPLPPFLR</sequence>
<reference evidence="3" key="2">
    <citation type="submission" date="2025-08" db="UniProtKB">
        <authorList>
            <consortium name="Ensembl"/>
        </authorList>
    </citation>
    <scope>IDENTIFICATION</scope>
</reference>
<dbReference type="AlphaFoldDB" id="H0XKP0"/>
<feature type="compositionally biased region" description="Pro residues" evidence="1">
    <location>
        <begin position="222"/>
        <end position="236"/>
    </location>
</feature>
<keyword evidence="4" id="KW-1185">Reference proteome</keyword>
<dbReference type="HOGENOM" id="CLU_039513_0_0_1"/>
<dbReference type="PROSITE" id="PS51082">
    <property type="entry name" value="WH2"/>
    <property type="match status" value="1"/>
</dbReference>
<dbReference type="Ensembl" id="ENSOGAT00000024347.1">
    <property type="protein sequence ID" value="ENSOGAP00000016680.1"/>
    <property type="gene ID" value="ENSOGAG00000028154.1"/>
</dbReference>
<dbReference type="EMBL" id="AAQR03105758">
    <property type="status" value="NOT_ANNOTATED_CDS"/>
    <property type="molecule type" value="Genomic_DNA"/>
</dbReference>
<feature type="compositionally biased region" description="Polar residues" evidence="1">
    <location>
        <begin position="241"/>
        <end position="250"/>
    </location>
</feature>
<feature type="compositionally biased region" description="Low complexity" evidence="1">
    <location>
        <begin position="153"/>
        <end position="174"/>
    </location>
</feature>
<accession>H0XKP0</accession>
<dbReference type="Proteomes" id="UP000005225">
    <property type="component" value="Unassembled WGS sequence"/>
</dbReference>
<feature type="compositionally biased region" description="Low complexity" evidence="1">
    <location>
        <begin position="115"/>
        <end position="130"/>
    </location>
</feature>
<feature type="domain" description="WH2" evidence="2">
    <location>
        <begin position="36"/>
        <end position="53"/>
    </location>
</feature>
<dbReference type="GO" id="GO:0003779">
    <property type="term" value="F:actin binding"/>
    <property type="evidence" value="ECO:0007669"/>
    <property type="project" value="InterPro"/>
</dbReference>
<dbReference type="InterPro" id="IPR003124">
    <property type="entry name" value="WH2_dom"/>
</dbReference>